<evidence type="ECO:0000256" key="6">
    <source>
        <dbReference type="ARBA" id="ARBA00023235"/>
    </source>
</evidence>
<comment type="catalytic activity">
    <reaction evidence="9">
        <text>ATP + H2O = ADP + phosphate + H(+)</text>
        <dbReference type="Rhea" id="RHEA:13065"/>
        <dbReference type="ChEBI" id="CHEBI:15377"/>
        <dbReference type="ChEBI" id="CHEBI:15378"/>
        <dbReference type="ChEBI" id="CHEBI:30616"/>
        <dbReference type="ChEBI" id="CHEBI:43474"/>
        <dbReference type="ChEBI" id="CHEBI:456216"/>
        <dbReference type="EC" id="5.6.2.4"/>
    </reaction>
</comment>
<dbReference type="Proteomes" id="UP001139311">
    <property type="component" value="Unassembled WGS sequence"/>
</dbReference>
<keyword evidence="5 10" id="KW-0067">ATP-binding</keyword>
<feature type="domain" description="UvrD-like helicase ATP-binding" evidence="12">
    <location>
        <begin position="194"/>
        <end position="492"/>
    </location>
</feature>
<dbReference type="EMBL" id="JAJAQI010000044">
    <property type="protein sequence ID" value="MCB4824503.1"/>
    <property type="molecule type" value="Genomic_DNA"/>
</dbReference>
<evidence type="ECO:0000259" key="13">
    <source>
        <dbReference type="PROSITE" id="PS51217"/>
    </source>
</evidence>
<dbReference type="Pfam" id="PF13361">
    <property type="entry name" value="UvrD_C"/>
    <property type="match status" value="2"/>
</dbReference>
<dbReference type="GO" id="GO:0033202">
    <property type="term" value="C:DNA helicase complex"/>
    <property type="evidence" value="ECO:0007669"/>
    <property type="project" value="TreeGrafter"/>
</dbReference>
<dbReference type="InterPro" id="IPR014017">
    <property type="entry name" value="DNA_helicase_UvrD-like_C"/>
</dbReference>
<evidence type="ECO:0000256" key="9">
    <source>
        <dbReference type="ARBA" id="ARBA00048988"/>
    </source>
</evidence>
<dbReference type="Gene3D" id="1.10.486.10">
    <property type="entry name" value="PCRA, domain 4"/>
    <property type="match status" value="1"/>
</dbReference>
<sequence length="1146" mass="121767">MNSFDAARLAARELRRRVVTAGTPAGDPLPLALAAADHLDFEVVWVKPGDPRLHGARALVDAQAGCIRCGDTGSRGDRALLLAHEVGHEAVHRLSSGGEAATGSRSPSAAMSRVTDYGPRERRELEAEVFAREFLLPSPDARRLHLDEGRSAAAIEALLGLPRGVVERQLLDALLLPVVGAPVAVAAIGGGAAPGSDPSQDAAASHGGGALLLQAGPGTGKTRTLVSRVRHLVAGGHDPAGILALTFSNRAASEAAERICAHLPDHGPRVWTGTFHQFGMDVIRRHHDRLGLPEKPVLFDGAAAVEALEDLLPTLGLVHHRNLWEPALLLKEILRAISRAKDELVGPERYAELAAGMLAAAGDPDGIEAAERAVEVARVYDAYQRELRARGAVDFGDQVMLPALLLEADAEVATALRSRHRHVLVDEYQDVNRASIRLLKALVGTGGDVWVVGDPRQAIYRFRGASAASVARFGEDFGPFAAMRLDTNYRSSAEVVGTFLGFGHNMAAAAGTPALSLSPKRGATGAGPELITCADDREELGAVVAGIESLVSSGIGYGQQAVLCRGNSKMDQVAEALEVAGIPVLRLGNLFERDEVRDLLSLLSLAADSTGTGLPRVGAFPRYGLTLQDVRVAASALDPGTGRTVVEALGQLATEGLSALARAGLDRLRHDLAGLGPGSSPWTFLTTYLLDRTRWLADLASAPGVAGRMRCLAIWSLMEFVREQPPGIGGPPIRRLLERVRRVTMLGEARSLGDVPEAARGLDAVRVMTVHGSKGLEFEAVHLPGLHDRGFPLSYRAPTCPPPDGLIDDPGAPGSSPEADALAEEECLFFVALSRARTHLRLYRTRATGGARRQTRKPSPFLARVAPFLTEREGVAVAVAPQVGEPPIAVAWPGGIPVVEAHHLDLYRRCPRRFLHTVLLGIRGARKTGPFARTHDCASRLLARLGAPTEGPAGSDLTDLEAEFERIWLEHGPHDHGFAPDYRTLGAALVRAVHAQLGGRARFEPTTHLVALPGGCVVVRSDDSRAAADGTRVFRRIKTGTDRGARGVEDDVAFILLHMAARDCATGGYKVEAAHLTDQEVRPVDLTPVKLRNREDTVLRLVDGLCAGNFPARIDDAACPRCPHWFACGRLPPGGLKVEPTGAAAA</sequence>
<dbReference type="AlphaFoldDB" id="A0A9X1IJG8"/>
<dbReference type="InterPro" id="IPR038726">
    <property type="entry name" value="PDDEXK_AddAB-type"/>
</dbReference>
<protein>
    <recommendedName>
        <fullName evidence="8">DNA 3'-5' helicase</fullName>
        <ecNumber evidence="8">5.6.2.4</ecNumber>
    </recommendedName>
</protein>
<comment type="catalytic activity">
    <reaction evidence="7">
        <text>Couples ATP hydrolysis with the unwinding of duplex DNA by translocating in the 3'-5' direction.</text>
        <dbReference type="EC" id="5.6.2.4"/>
    </reaction>
</comment>
<dbReference type="Gene3D" id="1.10.10.160">
    <property type="match status" value="1"/>
</dbReference>
<dbReference type="InterPro" id="IPR014016">
    <property type="entry name" value="UvrD-like_ATP-bd"/>
</dbReference>
<evidence type="ECO:0000256" key="11">
    <source>
        <dbReference type="SAM" id="MobiDB-lite"/>
    </source>
</evidence>
<reference evidence="14" key="1">
    <citation type="submission" date="2021-10" db="EMBL/GenBank/DDBJ databases">
        <title>Roseicella aerolatum sp. nov., isolated from aerosols of e-waste dismantling site.</title>
        <authorList>
            <person name="Qin T."/>
        </authorList>
    </citation>
    <scope>NUCLEOTIDE SEQUENCE</scope>
    <source>
        <strain evidence="14">GB24</strain>
    </source>
</reference>
<dbReference type="GO" id="GO:0005524">
    <property type="term" value="F:ATP binding"/>
    <property type="evidence" value="ECO:0007669"/>
    <property type="project" value="UniProtKB-UniRule"/>
</dbReference>
<name>A0A9X1IJG8_9PROT</name>
<evidence type="ECO:0000256" key="5">
    <source>
        <dbReference type="ARBA" id="ARBA00022840"/>
    </source>
</evidence>
<dbReference type="CDD" id="cd17932">
    <property type="entry name" value="DEXQc_UvrD"/>
    <property type="match status" value="1"/>
</dbReference>
<evidence type="ECO:0000256" key="1">
    <source>
        <dbReference type="ARBA" id="ARBA00009922"/>
    </source>
</evidence>
<keyword evidence="15" id="KW-1185">Reference proteome</keyword>
<dbReference type="Pfam" id="PF00580">
    <property type="entry name" value="UvrD-helicase"/>
    <property type="match status" value="1"/>
</dbReference>
<feature type="region of interest" description="Disordered" evidence="11">
    <location>
        <begin position="192"/>
        <end position="220"/>
    </location>
</feature>
<proteinExistence type="inferred from homology"/>
<dbReference type="PANTHER" id="PTHR11070:SF59">
    <property type="entry name" value="DNA 3'-5' HELICASE"/>
    <property type="match status" value="1"/>
</dbReference>
<dbReference type="InterPro" id="IPR013986">
    <property type="entry name" value="DExx_box_DNA_helicase_dom_sf"/>
</dbReference>
<comment type="similarity">
    <text evidence="1">Belongs to the helicase family. UvrD subfamily.</text>
</comment>
<feature type="binding site" evidence="10">
    <location>
        <begin position="215"/>
        <end position="222"/>
    </location>
    <ligand>
        <name>ATP</name>
        <dbReference type="ChEBI" id="CHEBI:30616"/>
    </ligand>
</feature>
<evidence type="ECO:0000313" key="15">
    <source>
        <dbReference type="Proteomes" id="UP001139311"/>
    </source>
</evidence>
<dbReference type="SUPFAM" id="SSF52540">
    <property type="entry name" value="P-loop containing nucleoside triphosphate hydrolases"/>
    <property type="match status" value="1"/>
</dbReference>
<keyword evidence="3 10" id="KW-0378">Hydrolase</keyword>
<evidence type="ECO:0000256" key="3">
    <source>
        <dbReference type="ARBA" id="ARBA00022801"/>
    </source>
</evidence>
<dbReference type="PROSITE" id="PS51198">
    <property type="entry name" value="UVRD_HELICASE_ATP_BIND"/>
    <property type="match status" value="1"/>
</dbReference>
<evidence type="ECO:0000256" key="2">
    <source>
        <dbReference type="ARBA" id="ARBA00022741"/>
    </source>
</evidence>
<dbReference type="GO" id="GO:0016787">
    <property type="term" value="F:hydrolase activity"/>
    <property type="evidence" value="ECO:0007669"/>
    <property type="project" value="UniProtKB-UniRule"/>
</dbReference>
<accession>A0A9X1IJG8</accession>
<dbReference type="InterPro" id="IPR027417">
    <property type="entry name" value="P-loop_NTPase"/>
</dbReference>
<evidence type="ECO:0000256" key="10">
    <source>
        <dbReference type="PROSITE-ProRule" id="PRU00560"/>
    </source>
</evidence>
<keyword evidence="6" id="KW-0413">Isomerase</keyword>
<dbReference type="InterPro" id="IPR000212">
    <property type="entry name" value="DNA_helicase_UvrD/REP"/>
</dbReference>
<evidence type="ECO:0000256" key="7">
    <source>
        <dbReference type="ARBA" id="ARBA00034617"/>
    </source>
</evidence>
<dbReference type="RefSeq" id="WP_226612268.1">
    <property type="nucleotide sequence ID" value="NZ_JAJAQI010000044.1"/>
</dbReference>
<dbReference type="PROSITE" id="PS51217">
    <property type="entry name" value="UVRD_HELICASE_CTER"/>
    <property type="match status" value="1"/>
</dbReference>
<dbReference type="Pfam" id="PF12705">
    <property type="entry name" value="PDDEXK_1"/>
    <property type="match status" value="1"/>
</dbReference>
<dbReference type="EC" id="5.6.2.4" evidence="8"/>
<feature type="region of interest" description="Disordered" evidence="11">
    <location>
        <begin position="93"/>
        <end position="118"/>
    </location>
</feature>
<organism evidence="14 15">
    <name type="scientific">Roseicella aerolata</name>
    <dbReference type="NCBI Taxonomy" id="2883479"/>
    <lineage>
        <taxon>Bacteria</taxon>
        <taxon>Pseudomonadati</taxon>
        <taxon>Pseudomonadota</taxon>
        <taxon>Alphaproteobacteria</taxon>
        <taxon>Acetobacterales</taxon>
        <taxon>Roseomonadaceae</taxon>
        <taxon>Roseicella</taxon>
    </lineage>
</organism>
<evidence type="ECO:0000259" key="12">
    <source>
        <dbReference type="PROSITE" id="PS51198"/>
    </source>
</evidence>
<feature type="domain" description="UvrD-like helicase C-terminal" evidence="13">
    <location>
        <begin position="497"/>
        <end position="775"/>
    </location>
</feature>
<dbReference type="GO" id="GO:0005829">
    <property type="term" value="C:cytosol"/>
    <property type="evidence" value="ECO:0007669"/>
    <property type="project" value="TreeGrafter"/>
</dbReference>
<evidence type="ECO:0000313" key="14">
    <source>
        <dbReference type="EMBL" id="MCB4824503.1"/>
    </source>
</evidence>
<dbReference type="GO" id="GO:0043138">
    <property type="term" value="F:3'-5' DNA helicase activity"/>
    <property type="evidence" value="ECO:0007669"/>
    <property type="project" value="UniProtKB-EC"/>
</dbReference>
<evidence type="ECO:0000256" key="8">
    <source>
        <dbReference type="ARBA" id="ARBA00034808"/>
    </source>
</evidence>
<keyword evidence="2 10" id="KW-0547">Nucleotide-binding</keyword>
<dbReference type="GO" id="GO:0000725">
    <property type="term" value="P:recombinational repair"/>
    <property type="evidence" value="ECO:0007669"/>
    <property type="project" value="TreeGrafter"/>
</dbReference>
<gene>
    <name evidence="14" type="ORF">LHA35_22495</name>
</gene>
<comment type="caution">
    <text evidence="14">The sequence shown here is derived from an EMBL/GenBank/DDBJ whole genome shotgun (WGS) entry which is preliminary data.</text>
</comment>
<dbReference type="Gene3D" id="3.40.50.300">
    <property type="entry name" value="P-loop containing nucleotide triphosphate hydrolases"/>
    <property type="match status" value="3"/>
</dbReference>
<dbReference type="GO" id="GO:0003677">
    <property type="term" value="F:DNA binding"/>
    <property type="evidence" value="ECO:0007669"/>
    <property type="project" value="InterPro"/>
</dbReference>
<evidence type="ECO:0000256" key="4">
    <source>
        <dbReference type="ARBA" id="ARBA00022806"/>
    </source>
</evidence>
<keyword evidence="4 10" id="KW-0347">Helicase</keyword>
<dbReference type="PANTHER" id="PTHR11070">
    <property type="entry name" value="UVRD / RECB / PCRA DNA HELICASE FAMILY MEMBER"/>
    <property type="match status" value="1"/>
</dbReference>